<protein>
    <submittedName>
        <fullName evidence="1">DUF1273 family protein</fullName>
    </submittedName>
</protein>
<comment type="caution">
    <text evidence="1">The sequence shown here is derived from an EMBL/GenBank/DDBJ whole genome shotgun (WGS) entry which is preliminary data.</text>
</comment>
<dbReference type="RefSeq" id="WP_129794886.1">
    <property type="nucleotide sequence ID" value="NZ_RCYR01000010.1"/>
</dbReference>
<name>A0A4Q5C6I0_9FIRM</name>
<dbReference type="InterPro" id="IPR010697">
    <property type="entry name" value="YspA"/>
</dbReference>
<dbReference type="AlphaFoldDB" id="A0A4Q5C6I0"/>
<dbReference type="Pfam" id="PF06908">
    <property type="entry name" value="YpsA"/>
    <property type="match status" value="1"/>
</dbReference>
<dbReference type="Proteomes" id="UP000292665">
    <property type="component" value="Unassembled WGS sequence"/>
</dbReference>
<dbReference type="Gene3D" id="3.40.50.450">
    <property type="match status" value="1"/>
</dbReference>
<dbReference type="PANTHER" id="PTHR38440:SF1">
    <property type="entry name" value="UPF0398 PROTEIN SPR0331"/>
    <property type="match status" value="1"/>
</dbReference>
<evidence type="ECO:0000313" key="2">
    <source>
        <dbReference type="Proteomes" id="UP000292665"/>
    </source>
</evidence>
<organism evidence="1 2">
    <name type="scientific">[Ruminococcus] torques</name>
    <dbReference type="NCBI Taxonomy" id="33039"/>
    <lineage>
        <taxon>Bacteria</taxon>
        <taxon>Bacillati</taxon>
        <taxon>Bacillota</taxon>
        <taxon>Clostridia</taxon>
        <taxon>Lachnospirales</taxon>
        <taxon>Lachnospiraceae</taxon>
        <taxon>Mediterraneibacter</taxon>
    </lineage>
</organism>
<dbReference type="EMBL" id="RCYR01000010">
    <property type="protein sequence ID" value="RYS80303.1"/>
    <property type="molecule type" value="Genomic_DNA"/>
</dbReference>
<accession>A0A4Q5C6I0</accession>
<dbReference type="PANTHER" id="PTHR38440">
    <property type="entry name" value="UPF0398 PROTEIN YPSA"/>
    <property type="match status" value="1"/>
</dbReference>
<sequence length="150" mass="16983">MSKENTAVFIGHNECYGVTSEQIKEAIVSLIDKGVTEFLSGGQGGFDRLCGRCVYELKKEYPHISNYLVIPYLSFNVYNDELFDSIIYPDGFEKYHFKAAIPARNKFMVDNASYAICFVNHGWGGAAKTYERAKKKGLNIINFGNYDFES</sequence>
<proteinExistence type="predicted"/>
<gene>
    <name evidence="1" type="ORF">EAI93_06905</name>
</gene>
<dbReference type="SUPFAM" id="SSF102405">
    <property type="entry name" value="MCP/YpsA-like"/>
    <property type="match status" value="1"/>
</dbReference>
<evidence type="ECO:0000313" key="1">
    <source>
        <dbReference type="EMBL" id="RYS80303.1"/>
    </source>
</evidence>
<reference evidence="1 2" key="1">
    <citation type="journal article" date="2019" name="Science, e1252229">
        <title>Invertible promoters mediate bacterial phase variation, antibiotic resistance, and host adaptation in the gut.</title>
        <authorList>
            <person name="Jiang X."/>
            <person name="Hall A.B."/>
            <person name="Arthur T.D."/>
            <person name="Plichta D.R."/>
            <person name="Covington C.T."/>
            <person name="Poyet M."/>
            <person name="Crothers J."/>
            <person name="Moses P.L."/>
            <person name="Tolonen A.C."/>
            <person name="Vlamakis H."/>
            <person name="Alm E.J."/>
            <person name="Xavier R.J."/>
        </authorList>
    </citation>
    <scope>NUCLEOTIDE SEQUENCE [LARGE SCALE GENOMIC DNA]</scope>
    <source>
        <strain evidence="2">aa_0143</strain>
    </source>
</reference>